<sequence length="333" mass="37607">MIELVNVSKIYKLENKKESLVLKDVSLSINESESIGIVGYSGAGKSTLIRLLNGLVKPSSGNVLVDGIDINSLKKNELNFLRHKIGMIFQDYNLLSSLKVIDNVLLSLKISKYSDSKSENLERAKEVLNLVGLSDKLNEYPKNLSGGQRQRVAIARAIASKPKYLLCDEITSALDNNTALEIIEILNDIKEKTNVTIIFITHQLEMVRKLCDRVVVMDSGEIIEDQKVLELFISPKTKTAKTLINLKTELDEYNDNTFILKYKNSANKERILSETIKKFEIDFNILSAKTLDIGKNIVGYLILEITGNRVDEAIIYLKNKGIEVEKYEVDTYW</sequence>
<dbReference type="PROSITE" id="PS50893">
    <property type="entry name" value="ABC_TRANSPORTER_2"/>
    <property type="match status" value="1"/>
</dbReference>
<dbReference type="FunFam" id="3.40.50.300:FF:000056">
    <property type="entry name" value="Cell division ATP-binding protein FtsE"/>
    <property type="match status" value="1"/>
</dbReference>
<evidence type="ECO:0000256" key="5">
    <source>
        <dbReference type="ARBA" id="ARBA00022840"/>
    </source>
</evidence>
<comment type="similarity">
    <text evidence="1">Belongs to the ABC transporter superfamily.</text>
</comment>
<dbReference type="Pfam" id="PF09383">
    <property type="entry name" value="NIL"/>
    <property type="match status" value="1"/>
</dbReference>
<dbReference type="SUPFAM" id="SSF55021">
    <property type="entry name" value="ACT-like"/>
    <property type="match status" value="1"/>
</dbReference>
<evidence type="ECO:0000313" key="10">
    <source>
        <dbReference type="EMBL" id="VEU80270.1"/>
    </source>
</evidence>
<feature type="domain" description="ABC transporter" evidence="9">
    <location>
        <begin position="2"/>
        <end position="244"/>
    </location>
</feature>
<dbReference type="GO" id="GO:0005524">
    <property type="term" value="F:ATP binding"/>
    <property type="evidence" value="ECO:0007669"/>
    <property type="project" value="UniProtKB-KW"/>
</dbReference>
<dbReference type="Proteomes" id="UP000289841">
    <property type="component" value="Chromosome"/>
</dbReference>
<dbReference type="GO" id="GO:0006865">
    <property type="term" value="P:amino acid transport"/>
    <property type="evidence" value="ECO:0007669"/>
    <property type="project" value="UniProtKB-KW"/>
</dbReference>
<dbReference type="KEGG" id="aaxa:NCTC10138_00638"/>
<dbReference type="InterPro" id="IPR027417">
    <property type="entry name" value="P-loop_NTPase"/>
</dbReference>
<dbReference type="InterPro" id="IPR045865">
    <property type="entry name" value="ACT-like_dom_sf"/>
</dbReference>
<dbReference type="PANTHER" id="PTHR43166">
    <property type="entry name" value="AMINO ACID IMPORT ATP-BINDING PROTEIN"/>
    <property type="match status" value="1"/>
</dbReference>
<keyword evidence="6" id="KW-1278">Translocase</keyword>
<protein>
    <submittedName>
        <fullName evidence="10">ABC transporter ATP-binding protein</fullName>
        <ecNumber evidence="10">3.6.3.-</ecNumber>
    </submittedName>
</protein>
<keyword evidence="11" id="KW-1185">Reference proteome</keyword>
<keyword evidence="3" id="KW-1003">Cell membrane</keyword>
<dbReference type="InterPro" id="IPR018449">
    <property type="entry name" value="NIL_domain"/>
</dbReference>
<dbReference type="PANTHER" id="PTHR43166:SF30">
    <property type="entry name" value="METHIONINE IMPORT ATP-BINDING PROTEIN METN"/>
    <property type="match status" value="1"/>
</dbReference>
<dbReference type="STRING" id="1278311.GCA_000428705_01316"/>
<dbReference type="GO" id="GO:0005886">
    <property type="term" value="C:plasma membrane"/>
    <property type="evidence" value="ECO:0007669"/>
    <property type="project" value="UniProtKB-ARBA"/>
</dbReference>
<dbReference type="Pfam" id="PF00005">
    <property type="entry name" value="ABC_tran"/>
    <property type="match status" value="1"/>
</dbReference>
<dbReference type="InterPro" id="IPR003593">
    <property type="entry name" value="AAA+_ATPase"/>
</dbReference>
<dbReference type="PROSITE" id="PS00211">
    <property type="entry name" value="ABC_TRANSPORTER_1"/>
    <property type="match status" value="1"/>
</dbReference>
<keyword evidence="10" id="KW-0378">Hydrolase</keyword>
<evidence type="ECO:0000256" key="2">
    <source>
        <dbReference type="ARBA" id="ARBA00022448"/>
    </source>
</evidence>
<reference evidence="10 11" key="1">
    <citation type="submission" date="2019-01" db="EMBL/GenBank/DDBJ databases">
        <authorList>
            <consortium name="Pathogen Informatics"/>
        </authorList>
    </citation>
    <scope>NUCLEOTIDE SEQUENCE [LARGE SCALE GENOMIC DNA]</scope>
    <source>
        <strain evidence="10 11">NCTC10138</strain>
    </source>
</reference>
<dbReference type="SMART" id="SM00382">
    <property type="entry name" value="AAA"/>
    <property type="match status" value="1"/>
</dbReference>
<keyword evidence="5 10" id="KW-0067">ATP-binding</keyword>
<keyword evidence="8" id="KW-0472">Membrane</keyword>
<dbReference type="InterPro" id="IPR017871">
    <property type="entry name" value="ABC_transporter-like_CS"/>
</dbReference>
<evidence type="ECO:0000256" key="1">
    <source>
        <dbReference type="ARBA" id="ARBA00005417"/>
    </source>
</evidence>
<name>A0A449BD86_HAPAX</name>
<dbReference type="OrthoDB" id="389713at2"/>
<dbReference type="EMBL" id="LR215048">
    <property type="protein sequence ID" value="VEU80270.1"/>
    <property type="molecule type" value="Genomic_DNA"/>
</dbReference>
<dbReference type="InterPro" id="IPR050086">
    <property type="entry name" value="MetN_ABC_transporter-like"/>
</dbReference>
<dbReference type="SUPFAM" id="SSF52540">
    <property type="entry name" value="P-loop containing nucleoside triphosphate hydrolases"/>
    <property type="match status" value="1"/>
</dbReference>
<keyword evidence="2" id="KW-0813">Transport</keyword>
<evidence type="ECO:0000256" key="8">
    <source>
        <dbReference type="ARBA" id="ARBA00023136"/>
    </source>
</evidence>
<proteinExistence type="inferred from homology"/>
<dbReference type="Gene3D" id="3.30.70.260">
    <property type="match status" value="1"/>
</dbReference>
<accession>A0A449BD86</accession>
<dbReference type="Gene3D" id="3.40.50.300">
    <property type="entry name" value="P-loop containing nucleotide triphosphate hydrolases"/>
    <property type="match status" value="1"/>
</dbReference>
<dbReference type="AlphaFoldDB" id="A0A449BD86"/>
<keyword evidence="7" id="KW-0029">Amino-acid transport</keyword>
<evidence type="ECO:0000259" key="9">
    <source>
        <dbReference type="PROSITE" id="PS50893"/>
    </source>
</evidence>
<evidence type="ECO:0000256" key="7">
    <source>
        <dbReference type="ARBA" id="ARBA00022970"/>
    </source>
</evidence>
<evidence type="ECO:0000256" key="4">
    <source>
        <dbReference type="ARBA" id="ARBA00022741"/>
    </source>
</evidence>
<dbReference type="GO" id="GO:0016887">
    <property type="term" value="F:ATP hydrolysis activity"/>
    <property type="evidence" value="ECO:0007669"/>
    <property type="project" value="InterPro"/>
</dbReference>
<keyword evidence="4" id="KW-0547">Nucleotide-binding</keyword>
<evidence type="ECO:0000256" key="6">
    <source>
        <dbReference type="ARBA" id="ARBA00022967"/>
    </source>
</evidence>
<dbReference type="EC" id="3.6.3.-" evidence="10"/>
<dbReference type="InterPro" id="IPR003439">
    <property type="entry name" value="ABC_transporter-like_ATP-bd"/>
</dbReference>
<dbReference type="SMART" id="SM00930">
    <property type="entry name" value="NIL"/>
    <property type="match status" value="1"/>
</dbReference>
<evidence type="ECO:0000256" key="3">
    <source>
        <dbReference type="ARBA" id="ARBA00022475"/>
    </source>
</evidence>
<organism evidence="10 11">
    <name type="scientific">Haploplasma axanthum</name>
    <name type="common">Acholeplasma axanthum</name>
    <dbReference type="NCBI Taxonomy" id="29552"/>
    <lineage>
        <taxon>Bacteria</taxon>
        <taxon>Bacillati</taxon>
        <taxon>Mycoplasmatota</taxon>
        <taxon>Mollicutes</taxon>
        <taxon>Acholeplasmatales</taxon>
        <taxon>Acholeplasmataceae</taxon>
        <taxon>Haploplasma</taxon>
    </lineage>
</organism>
<evidence type="ECO:0000313" key="11">
    <source>
        <dbReference type="Proteomes" id="UP000289841"/>
    </source>
</evidence>
<gene>
    <name evidence="10" type="primary">metN_1</name>
    <name evidence="10" type="ORF">NCTC10138_00638</name>
</gene>